<evidence type="ECO:0000256" key="10">
    <source>
        <dbReference type="ARBA" id="ARBA00032061"/>
    </source>
</evidence>
<dbReference type="VEuPathDB" id="FungiDB:MSYG_2476"/>
<name>A0A1M8A7D6_MALS4</name>
<dbReference type="AlphaFoldDB" id="A0A1M8A7D6"/>
<dbReference type="EMBL" id="LT671824">
    <property type="protein sequence ID" value="SHO78134.1"/>
    <property type="molecule type" value="Genomic_DNA"/>
</dbReference>
<comment type="subunit">
    <text evidence="3 12">Heterodimer with ALG14 to form a functional enzyme.</text>
</comment>
<proteinExistence type="inferred from homology"/>
<dbReference type="GO" id="GO:0005783">
    <property type="term" value="C:endoplasmic reticulum"/>
    <property type="evidence" value="ECO:0007669"/>
    <property type="project" value="UniProtKB-SubCell"/>
</dbReference>
<evidence type="ECO:0000256" key="1">
    <source>
        <dbReference type="ARBA" id="ARBA00004240"/>
    </source>
</evidence>
<dbReference type="PANTHER" id="PTHR12867:SF6">
    <property type="entry name" value="N-ACETYLGLUCOSAMINYLDIPHOSPHODOLICHOL N-ACETYLGLUCOSAMINYLTRANSFERASE"/>
    <property type="match status" value="1"/>
</dbReference>
<dbReference type="InterPro" id="IPR039042">
    <property type="entry name" value="Alg13-like"/>
</dbReference>
<comment type="similarity">
    <text evidence="2 12">Belongs to the glycosyltransferase 28 family.</text>
</comment>
<dbReference type="Gene3D" id="3.40.50.2000">
    <property type="entry name" value="Glycogen Phosphorylase B"/>
    <property type="match status" value="1"/>
</dbReference>
<dbReference type="SUPFAM" id="SSF53756">
    <property type="entry name" value="UDP-Glycosyltransferase/glycogen phosphorylase"/>
    <property type="match status" value="1"/>
</dbReference>
<dbReference type="STRING" id="1230383.A0A1M8A7D6"/>
<evidence type="ECO:0000256" key="12">
    <source>
        <dbReference type="RuleBase" id="RU362128"/>
    </source>
</evidence>
<evidence type="ECO:0000256" key="9">
    <source>
        <dbReference type="ARBA" id="ARBA00024804"/>
    </source>
</evidence>
<evidence type="ECO:0000256" key="6">
    <source>
        <dbReference type="ARBA" id="ARBA00022676"/>
    </source>
</evidence>
<organism evidence="14 15">
    <name type="scientific">Malassezia sympodialis (strain ATCC 42132)</name>
    <name type="common">Atopic eczema-associated yeast</name>
    <dbReference type="NCBI Taxonomy" id="1230383"/>
    <lineage>
        <taxon>Eukaryota</taxon>
        <taxon>Fungi</taxon>
        <taxon>Dikarya</taxon>
        <taxon>Basidiomycota</taxon>
        <taxon>Ustilaginomycotina</taxon>
        <taxon>Malasseziomycetes</taxon>
        <taxon>Malasseziales</taxon>
        <taxon>Malasseziaceae</taxon>
        <taxon>Malassezia</taxon>
    </lineage>
</organism>
<evidence type="ECO:0000259" key="13">
    <source>
        <dbReference type="Pfam" id="PF04101"/>
    </source>
</evidence>
<protein>
    <recommendedName>
        <fullName evidence="5 12">UDP-N-acetylglucosamine transferase subunit ALG13</fullName>
        <ecNumber evidence="4 12">2.4.1.141</ecNumber>
    </recommendedName>
    <alternativeName>
        <fullName evidence="10 12">Asparagine-linked glycosylation protein 13</fullName>
    </alternativeName>
</protein>
<comment type="catalytic activity">
    <reaction evidence="11">
        <text>an N-acetyl-alpha-D-glucosaminyl-diphospho-di-trans,poly-cis-dolichol + UDP-N-acetyl-alpha-D-glucosamine = an N,N'-diacetylchitobiosyl-diphospho-di-trans,poly-cis-dolichol + UDP + H(+)</text>
        <dbReference type="Rhea" id="RHEA:23380"/>
        <dbReference type="Rhea" id="RHEA-COMP:19507"/>
        <dbReference type="Rhea" id="RHEA-COMP:19510"/>
        <dbReference type="ChEBI" id="CHEBI:15378"/>
        <dbReference type="ChEBI" id="CHEBI:57269"/>
        <dbReference type="ChEBI" id="CHEBI:57705"/>
        <dbReference type="ChEBI" id="CHEBI:58223"/>
        <dbReference type="ChEBI" id="CHEBI:58427"/>
        <dbReference type="EC" id="2.4.1.141"/>
    </reaction>
</comment>
<evidence type="ECO:0000256" key="4">
    <source>
        <dbReference type="ARBA" id="ARBA00012614"/>
    </source>
</evidence>
<feature type="domain" description="Glycosyl transferase family 28 C-terminal" evidence="13">
    <location>
        <begin position="5"/>
        <end position="164"/>
    </location>
</feature>
<sequence length="187" mass="19415">MPPPTVLVTVGSTRFDALAEAARAAPFVRAVHEAVGAGAVLGVQYGHSAVPVPPDAQPCSMHGAQGHAYAAADGAVTVFLFRYAPSLAAWIRAATLVVAHGGAGTMIEVLRAPSRPRLLVVPNAALMHDHQRELAAQFAREGLVAVADPATLADRVPDAMRTHTASLPPQDASAVVRAVESVWGRRS</sequence>
<gene>
    <name evidence="12" type="primary">ALG13</name>
    <name evidence="14" type="ORF">MSYG_2476</name>
</gene>
<dbReference type="Pfam" id="PF04101">
    <property type="entry name" value="Glyco_tran_28_C"/>
    <property type="match status" value="1"/>
</dbReference>
<comment type="function">
    <text evidence="9 12">Involved in protein N-glycosylation. Essential for the second step of the dolichol-linked oligosaccharide pathway.</text>
</comment>
<evidence type="ECO:0000256" key="8">
    <source>
        <dbReference type="ARBA" id="ARBA00022824"/>
    </source>
</evidence>
<dbReference type="InterPro" id="IPR007235">
    <property type="entry name" value="Glyco_trans_28_C"/>
</dbReference>
<keyword evidence="8 12" id="KW-0256">Endoplasmic reticulum</keyword>
<evidence type="ECO:0000256" key="2">
    <source>
        <dbReference type="ARBA" id="ARBA00006962"/>
    </source>
</evidence>
<dbReference type="PANTHER" id="PTHR12867">
    <property type="entry name" value="GLYCOSYL TRANSFERASE-RELATED"/>
    <property type="match status" value="1"/>
</dbReference>
<dbReference type="OMA" id="MDSHQSD"/>
<keyword evidence="7 12" id="KW-0808">Transferase</keyword>
<evidence type="ECO:0000256" key="3">
    <source>
        <dbReference type="ARBA" id="ARBA00011198"/>
    </source>
</evidence>
<evidence type="ECO:0000313" key="14">
    <source>
        <dbReference type="EMBL" id="SHO78134.1"/>
    </source>
</evidence>
<dbReference type="GO" id="GO:0004577">
    <property type="term" value="F:N-acetylglucosaminyldiphosphodolichol N-acetylglucosaminyltransferase activity"/>
    <property type="evidence" value="ECO:0007669"/>
    <property type="project" value="UniProtKB-EC"/>
</dbReference>
<keyword evidence="15" id="KW-1185">Reference proteome</keyword>
<reference evidence="15" key="1">
    <citation type="journal article" date="2017" name="Nucleic Acids Res.">
        <title>Proteogenomics produces comprehensive and highly accurate protein-coding gene annotation in a complete genome assembly of Malassezia sympodialis.</title>
        <authorList>
            <person name="Zhu Y."/>
            <person name="Engstroem P.G."/>
            <person name="Tellgren-Roth C."/>
            <person name="Baudo C.D."/>
            <person name="Kennell J.C."/>
            <person name="Sun S."/>
            <person name="Billmyre R.B."/>
            <person name="Schroeder M.S."/>
            <person name="Andersson A."/>
            <person name="Holm T."/>
            <person name="Sigurgeirsson B."/>
            <person name="Wu G."/>
            <person name="Sankaranarayanan S.R."/>
            <person name="Siddharthan R."/>
            <person name="Sanyal K."/>
            <person name="Lundeberg J."/>
            <person name="Nystedt B."/>
            <person name="Boekhout T."/>
            <person name="Dawson T.L. Jr."/>
            <person name="Heitman J."/>
            <person name="Scheynius A."/>
            <person name="Lehtioe J."/>
        </authorList>
    </citation>
    <scope>NUCLEOTIDE SEQUENCE [LARGE SCALE GENOMIC DNA]</scope>
    <source>
        <strain evidence="15">ATCC 42132</strain>
    </source>
</reference>
<dbReference type="OrthoDB" id="20273at2759"/>
<accession>A0A1M8A7D6</accession>
<dbReference type="Proteomes" id="UP000186303">
    <property type="component" value="Chromosome 4"/>
</dbReference>
<evidence type="ECO:0000256" key="7">
    <source>
        <dbReference type="ARBA" id="ARBA00022679"/>
    </source>
</evidence>
<dbReference type="EC" id="2.4.1.141" evidence="4 12"/>
<dbReference type="GO" id="GO:0006488">
    <property type="term" value="P:dolichol-linked oligosaccharide biosynthetic process"/>
    <property type="evidence" value="ECO:0007669"/>
    <property type="project" value="InterPro"/>
</dbReference>
<evidence type="ECO:0000313" key="15">
    <source>
        <dbReference type="Proteomes" id="UP000186303"/>
    </source>
</evidence>
<evidence type="ECO:0000256" key="11">
    <source>
        <dbReference type="ARBA" id="ARBA00048184"/>
    </source>
</evidence>
<comment type="subcellular location">
    <subcellularLocation>
        <location evidence="1 12">Endoplasmic reticulum</location>
    </subcellularLocation>
</comment>
<evidence type="ECO:0000256" key="5">
    <source>
        <dbReference type="ARBA" id="ARBA00017468"/>
    </source>
</evidence>
<keyword evidence="6 12" id="KW-0328">Glycosyltransferase</keyword>